<sequence>MMAKANGLGLFFKNEEQAYLTEPYTYQSLHQALLFCLRNILSLMLSSFQGHLLYINMDACIQKILDTWMMGVSLFTVLKSSSNRKVFRNLFKWRQDKHKV</sequence>
<protein>
    <submittedName>
        <fullName evidence="1">Uncharacterized protein</fullName>
    </submittedName>
</protein>
<keyword evidence="2" id="KW-1185">Reference proteome</keyword>
<accession>A0ABD3SVZ0</accession>
<name>A0ABD3SVZ0_9LAMI</name>
<dbReference type="Proteomes" id="UP001634393">
    <property type="component" value="Unassembled WGS sequence"/>
</dbReference>
<evidence type="ECO:0000313" key="2">
    <source>
        <dbReference type="Proteomes" id="UP001634393"/>
    </source>
</evidence>
<dbReference type="AlphaFoldDB" id="A0ABD3SVZ0"/>
<dbReference type="EMBL" id="JBJXBP010000005">
    <property type="protein sequence ID" value="KAL3828322.1"/>
    <property type="molecule type" value="Genomic_DNA"/>
</dbReference>
<gene>
    <name evidence="1" type="ORF">ACJIZ3_017124</name>
</gene>
<comment type="caution">
    <text evidence="1">The sequence shown here is derived from an EMBL/GenBank/DDBJ whole genome shotgun (WGS) entry which is preliminary data.</text>
</comment>
<reference evidence="1 2" key="1">
    <citation type="submission" date="2024-12" db="EMBL/GenBank/DDBJ databases">
        <title>The unique morphological basis and parallel evolutionary history of personate flowers in Penstemon.</title>
        <authorList>
            <person name="Depatie T.H."/>
            <person name="Wessinger C.A."/>
        </authorList>
    </citation>
    <scope>NUCLEOTIDE SEQUENCE [LARGE SCALE GENOMIC DNA]</scope>
    <source>
        <strain evidence="1">WTNN_2</strain>
        <tissue evidence="1">Leaf</tissue>
    </source>
</reference>
<evidence type="ECO:0000313" key="1">
    <source>
        <dbReference type="EMBL" id="KAL3828322.1"/>
    </source>
</evidence>
<proteinExistence type="predicted"/>
<organism evidence="1 2">
    <name type="scientific">Penstemon smallii</name>
    <dbReference type="NCBI Taxonomy" id="265156"/>
    <lineage>
        <taxon>Eukaryota</taxon>
        <taxon>Viridiplantae</taxon>
        <taxon>Streptophyta</taxon>
        <taxon>Embryophyta</taxon>
        <taxon>Tracheophyta</taxon>
        <taxon>Spermatophyta</taxon>
        <taxon>Magnoliopsida</taxon>
        <taxon>eudicotyledons</taxon>
        <taxon>Gunneridae</taxon>
        <taxon>Pentapetalae</taxon>
        <taxon>asterids</taxon>
        <taxon>lamiids</taxon>
        <taxon>Lamiales</taxon>
        <taxon>Plantaginaceae</taxon>
        <taxon>Cheloneae</taxon>
        <taxon>Penstemon</taxon>
    </lineage>
</organism>